<dbReference type="InterPro" id="IPR052892">
    <property type="entry name" value="NA-targeting_endonuclease"/>
</dbReference>
<dbReference type="InterPro" id="IPR029471">
    <property type="entry name" value="HNH_5"/>
</dbReference>
<dbReference type="PANTHER" id="PTHR33877:SF2">
    <property type="entry name" value="OS07G0170200 PROTEIN"/>
    <property type="match status" value="1"/>
</dbReference>
<gene>
    <name evidence="2" type="ordered locus">ANT_09940</name>
</gene>
<evidence type="ECO:0000259" key="1">
    <source>
        <dbReference type="SMART" id="SM00507"/>
    </source>
</evidence>
<dbReference type="HOGENOM" id="CLU_099824_3_0_0"/>
<proteinExistence type="predicted"/>
<dbReference type="EMBL" id="AP012029">
    <property type="protein sequence ID" value="BAJ63028.1"/>
    <property type="molecule type" value="Genomic_DNA"/>
</dbReference>
<keyword evidence="3" id="KW-1185">Reference proteome</keyword>
<dbReference type="Gene3D" id="1.10.30.50">
    <property type="match status" value="1"/>
</dbReference>
<dbReference type="CDD" id="cd00085">
    <property type="entry name" value="HNHc"/>
    <property type="match status" value="1"/>
</dbReference>
<organism evidence="2 3">
    <name type="scientific">Anaerolinea thermophila (strain DSM 14523 / JCM 11388 / NBRC 100420 / UNI-1)</name>
    <dbReference type="NCBI Taxonomy" id="926569"/>
    <lineage>
        <taxon>Bacteria</taxon>
        <taxon>Bacillati</taxon>
        <taxon>Chloroflexota</taxon>
        <taxon>Anaerolineae</taxon>
        <taxon>Anaerolineales</taxon>
        <taxon>Anaerolineaceae</taxon>
        <taxon>Anaerolinea</taxon>
    </lineage>
</organism>
<dbReference type="InterPro" id="IPR003615">
    <property type="entry name" value="HNH_nuc"/>
</dbReference>
<dbReference type="KEGG" id="atm:ANT_09940"/>
<evidence type="ECO:0000313" key="3">
    <source>
        <dbReference type="Proteomes" id="UP000008922"/>
    </source>
</evidence>
<dbReference type="Proteomes" id="UP000008922">
    <property type="component" value="Chromosome"/>
</dbReference>
<dbReference type="STRING" id="926569.ANT_09940"/>
<dbReference type="InParanoid" id="E8N3L4"/>
<dbReference type="Pfam" id="PF14279">
    <property type="entry name" value="HNH_5"/>
    <property type="match status" value="1"/>
</dbReference>
<dbReference type="AlphaFoldDB" id="E8N3L4"/>
<dbReference type="RefSeq" id="WP_013559419.1">
    <property type="nucleotide sequence ID" value="NC_014960.1"/>
</dbReference>
<dbReference type="PANTHER" id="PTHR33877">
    <property type="entry name" value="SLL1193 PROTEIN"/>
    <property type="match status" value="1"/>
</dbReference>
<dbReference type="SMART" id="SM00507">
    <property type="entry name" value="HNHc"/>
    <property type="match status" value="1"/>
</dbReference>
<evidence type="ECO:0000313" key="2">
    <source>
        <dbReference type="EMBL" id="BAJ63028.1"/>
    </source>
</evidence>
<feature type="domain" description="HNH nuclease" evidence="1">
    <location>
        <begin position="70"/>
        <end position="121"/>
    </location>
</feature>
<dbReference type="OrthoDB" id="9802901at2"/>
<sequence>MHEPVLVLNANFEPIHVCDMRRAIGLLMSEKATMVVNGRGNILTVSRVIPRPSVIRLQKMISRPRPRLKLTRREVFRRDNYTCQYCGKHTTDLTVDHVIPRHLGGAHCWTNVVAACPACNHRKGGRTLEEAGMKLLRPPTEPPTSARYVFGRHLEENKEWEQFLTGW</sequence>
<reference evidence="2 3" key="1">
    <citation type="submission" date="2010-12" db="EMBL/GenBank/DDBJ databases">
        <title>Whole genome sequence of Anaerolinea thermophila UNI-1.</title>
        <authorList>
            <person name="Narita-Yamada S."/>
            <person name="Kishi E."/>
            <person name="Watanabe Y."/>
            <person name="Takasaki K."/>
            <person name="Ankai A."/>
            <person name="Oguchi A."/>
            <person name="Fukui S."/>
            <person name="Takahashi M."/>
            <person name="Yashiro I."/>
            <person name="Hosoyama A."/>
            <person name="Sekiguchi Y."/>
            <person name="Hanada S."/>
            <person name="Fujita N."/>
        </authorList>
    </citation>
    <scope>NUCLEOTIDE SEQUENCE [LARGE SCALE GENOMIC DNA]</scope>
    <source>
        <strain evidence="3">DSM 14523 / JCM 11388 / NBRC 100420 / UNI-1</strain>
    </source>
</reference>
<accession>E8N3L4</accession>
<name>E8N3L4_ANATU</name>
<protein>
    <recommendedName>
        <fullName evidence="1">HNH nuclease domain-containing protein</fullName>
    </recommendedName>
</protein>
<dbReference type="eggNOG" id="COG1403">
    <property type="taxonomic scope" value="Bacteria"/>
</dbReference>